<feature type="transmembrane region" description="Helical" evidence="1">
    <location>
        <begin position="98"/>
        <end position="118"/>
    </location>
</feature>
<dbReference type="InterPro" id="IPR004711">
    <property type="entry name" value="Benzoate_Transporter"/>
</dbReference>
<feature type="transmembrane region" description="Helical" evidence="1">
    <location>
        <begin position="130"/>
        <end position="152"/>
    </location>
</feature>
<evidence type="ECO:0000256" key="1">
    <source>
        <dbReference type="SAM" id="Phobius"/>
    </source>
</evidence>
<proteinExistence type="predicted"/>
<keyword evidence="1" id="KW-1133">Transmembrane helix</keyword>
<feature type="transmembrane region" description="Helical" evidence="1">
    <location>
        <begin position="172"/>
        <end position="193"/>
    </location>
</feature>
<keyword evidence="1" id="KW-0472">Membrane</keyword>
<dbReference type="EMBL" id="CP024768">
    <property type="protein sequence ID" value="QGY29033.1"/>
    <property type="molecule type" value="Genomic_DNA"/>
</dbReference>
<evidence type="ECO:0008006" key="4">
    <source>
        <dbReference type="Google" id="ProtNLM"/>
    </source>
</evidence>
<dbReference type="PANTHER" id="PTHR30199:SF0">
    <property type="entry name" value="INNER MEMBRANE PROTEIN YDCO"/>
    <property type="match status" value="1"/>
</dbReference>
<dbReference type="GO" id="GO:0005886">
    <property type="term" value="C:plasma membrane"/>
    <property type="evidence" value="ECO:0007669"/>
    <property type="project" value="TreeGrafter"/>
</dbReference>
<protein>
    <recommendedName>
        <fullName evidence="4">Benzoate transporter</fullName>
    </recommendedName>
</protein>
<keyword evidence="1" id="KW-0812">Transmembrane</keyword>
<feature type="transmembrane region" description="Helical" evidence="1">
    <location>
        <begin position="205"/>
        <end position="224"/>
    </location>
</feature>
<dbReference type="GO" id="GO:0042925">
    <property type="term" value="F:benzoate transmembrane transporter activity"/>
    <property type="evidence" value="ECO:0007669"/>
    <property type="project" value="InterPro"/>
</dbReference>
<dbReference type="RefSeq" id="WP_208714903.1">
    <property type="nucleotide sequence ID" value="NZ_CP024768.1"/>
</dbReference>
<feature type="transmembrane region" description="Helical" evidence="1">
    <location>
        <begin position="353"/>
        <end position="386"/>
    </location>
</feature>
<dbReference type="AlphaFoldDB" id="A0A6B9G1U0"/>
<dbReference type="NCBIfam" id="TIGR00843">
    <property type="entry name" value="benE"/>
    <property type="match status" value="1"/>
</dbReference>
<dbReference type="PANTHER" id="PTHR30199">
    <property type="entry name" value="MFS FAMILY TRANSPORTER, PREDICTED SUBSTRATE BENZOATE"/>
    <property type="match status" value="1"/>
</dbReference>
<feature type="transmembrane region" description="Helical" evidence="1">
    <location>
        <begin position="74"/>
        <end position="92"/>
    </location>
</feature>
<dbReference type="Pfam" id="PF03594">
    <property type="entry name" value="BenE"/>
    <property type="match status" value="1"/>
</dbReference>
<name>A0A6B9G1U0_PANCY</name>
<dbReference type="Proteomes" id="UP000502005">
    <property type="component" value="Chromosome"/>
</dbReference>
<evidence type="ECO:0000313" key="2">
    <source>
        <dbReference type="EMBL" id="QGY29033.1"/>
    </source>
</evidence>
<feature type="transmembrane region" description="Helical" evidence="1">
    <location>
        <begin position="47"/>
        <end position="67"/>
    </location>
</feature>
<gene>
    <name evidence="2" type="ORF">CUN67_08855</name>
</gene>
<feature type="transmembrane region" description="Helical" evidence="1">
    <location>
        <begin position="322"/>
        <end position="341"/>
    </location>
</feature>
<sequence length="392" mass="40460">MISATTRSAFSLPILISGFVAVLIGYSSSAAIIFQAAQAAGATPEQIGGWLSMLGIGMGVASLGLSLWTRMPVLAAWSTPGAALLATSLHGLTLNEVVGVFVFTNLLIVLCGVTGLFARLMKHIPQSLAAAMLAGILLRFGLNTFTGLQGNFALCGSMCLVWLFSRLWLPRYAVILALVAGVLVALGQHAIAIPPQALRVSVPQWITPHFTLAALIGVGIPYFLVTMASQNAPGIATLQAHGYQPPVSALTGWTGAIALVLSPFGGFSVCIAAITAAICMGEEVDADPARRWMAAALAGFFYILTGFTGALIAVLLSALPQVLIATLAGLALLGTLSGSLHRALAEPQHRDSAVVAFLITASGVSMLGIGSAFWGLVGGMLTYLVLSPRSHA</sequence>
<feature type="transmembrane region" description="Helical" evidence="1">
    <location>
        <begin position="256"/>
        <end position="280"/>
    </location>
</feature>
<feature type="transmembrane region" description="Helical" evidence="1">
    <location>
        <begin position="292"/>
        <end position="316"/>
    </location>
</feature>
<accession>A0A6B9G1U0</accession>
<evidence type="ECO:0000313" key="3">
    <source>
        <dbReference type="Proteomes" id="UP000502005"/>
    </source>
</evidence>
<reference evidence="2 3" key="1">
    <citation type="submission" date="2017-11" db="EMBL/GenBank/DDBJ databases">
        <title>Genome sequence of Pantoea cypripedii NE1.</title>
        <authorList>
            <person name="Nascimento F.X."/>
        </authorList>
    </citation>
    <scope>NUCLEOTIDE SEQUENCE [LARGE SCALE GENOMIC DNA]</scope>
    <source>
        <strain evidence="2 3">NE1</strain>
    </source>
</reference>
<organism evidence="2 3">
    <name type="scientific">Pantoea cypripedii</name>
    <name type="common">Pectobacterium cypripedii</name>
    <name type="synonym">Erwinia cypripedii</name>
    <dbReference type="NCBI Taxonomy" id="55209"/>
    <lineage>
        <taxon>Bacteria</taxon>
        <taxon>Pseudomonadati</taxon>
        <taxon>Pseudomonadota</taxon>
        <taxon>Gammaproteobacteria</taxon>
        <taxon>Enterobacterales</taxon>
        <taxon>Erwiniaceae</taxon>
        <taxon>Pantoea</taxon>
    </lineage>
</organism>
<feature type="transmembrane region" description="Helical" evidence="1">
    <location>
        <begin position="12"/>
        <end position="35"/>
    </location>
</feature>